<keyword evidence="9" id="KW-1185">Reference proteome</keyword>
<dbReference type="PROSITE" id="PS51318">
    <property type="entry name" value="TAT"/>
    <property type="match status" value="1"/>
</dbReference>
<keyword evidence="6" id="KW-0732">Signal</keyword>
<feature type="compositionally biased region" description="Basic and acidic residues" evidence="5">
    <location>
        <begin position="223"/>
        <end position="248"/>
    </location>
</feature>
<evidence type="ECO:0000259" key="7">
    <source>
        <dbReference type="PROSITE" id="PS51123"/>
    </source>
</evidence>
<proteinExistence type="predicted"/>
<feature type="chain" id="PRO_5045849176" evidence="6">
    <location>
        <begin position="31"/>
        <end position="248"/>
    </location>
</feature>
<dbReference type="PANTHER" id="PTHR30329">
    <property type="entry name" value="STATOR ELEMENT OF FLAGELLAR MOTOR COMPLEX"/>
    <property type="match status" value="1"/>
</dbReference>
<dbReference type="Proteomes" id="UP001595828">
    <property type="component" value="Unassembled WGS sequence"/>
</dbReference>
<dbReference type="InterPro" id="IPR036737">
    <property type="entry name" value="OmpA-like_sf"/>
</dbReference>
<evidence type="ECO:0000256" key="3">
    <source>
        <dbReference type="ARBA" id="ARBA00023237"/>
    </source>
</evidence>
<dbReference type="PRINTS" id="PR01021">
    <property type="entry name" value="OMPADOMAIN"/>
</dbReference>
<evidence type="ECO:0000256" key="5">
    <source>
        <dbReference type="SAM" id="MobiDB-lite"/>
    </source>
</evidence>
<evidence type="ECO:0000313" key="8">
    <source>
        <dbReference type="EMBL" id="MFC4296097.1"/>
    </source>
</evidence>
<dbReference type="InterPro" id="IPR050330">
    <property type="entry name" value="Bact_OuterMem_StrucFunc"/>
</dbReference>
<dbReference type="InterPro" id="IPR006311">
    <property type="entry name" value="TAT_signal"/>
</dbReference>
<keyword evidence="3" id="KW-0998">Cell outer membrane</keyword>
<dbReference type="RefSeq" id="WP_379539547.1">
    <property type="nucleotide sequence ID" value="NZ_JBHSDR010000006.1"/>
</dbReference>
<feature type="region of interest" description="Disordered" evidence="5">
    <location>
        <begin position="218"/>
        <end position="248"/>
    </location>
</feature>
<reference evidence="9" key="1">
    <citation type="journal article" date="2019" name="Int. J. Syst. Evol. Microbiol.">
        <title>The Global Catalogue of Microorganisms (GCM) 10K type strain sequencing project: providing services to taxonomists for standard genome sequencing and annotation.</title>
        <authorList>
            <consortium name="The Broad Institute Genomics Platform"/>
            <consortium name="The Broad Institute Genome Sequencing Center for Infectious Disease"/>
            <person name="Wu L."/>
            <person name="Ma J."/>
        </authorList>
    </citation>
    <scope>NUCLEOTIDE SEQUENCE [LARGE SCALE GENOMIC DNA]</scope>
    <source>
        <strain evidence="9">CGMCC 1.12989</strain>
    </source>
</reference>
<dbReference type="PANTHER" id="PTHR30329:SF21">
    <property type="entry name" value="LIPOPROTEIN YIAD-RELATED"/>
    <property type="match status" value="1"/>
</dbReference>
<evidence type="ECO:0000256" key="1">
    <source>
        <dbReference type="ARBA" id="ARBA00004442"/>
    </source>
</evidence>
<dbReference type="CDD" id="cd07185">
    <property type="entry name" value="OmpA_C-like"/>
    <property type="match status" value="1"/>
</dbReference>
<evidence type="ECO:0000256" key="2">
    <source>
        <dbReference type="ARBA" id="ARBA00023136"/>
    </source>
</evidence>
<organism evidence="8 9">
    <name type="scientific">Novosphingobium tardum</name>
    <dbReference type="NCBI Taxonomy" id="1538021"/>
    <lineage>
        <taxon>Bacteria</taxon>
        <taxon>Pseudomonadati</taxon>
        <taxon>Pseudomonadota</taxon>
        <taxon>Alphaproteobacteria</taxon>
        <taxon>Sphingomonadales</taxon>
        <taxon>Sphingomonadaceae</taxon>
        <taxon>Novosphingobium</taxon>
    </lineage>
</organism>
<gene>
    <name evidence="8" type="ORF">ACFO0A_13640</name>
</gene>
<dbReference type="EMBL" id="JBHSDR010000006">
    <property type="protein sequence ID" value="MFC4296097.1"/>
    <property type="molecule type" value="Genomic_DNA"/>
</dbReference>
<sequence>MMTKTDNRARVLRGLGFAVAAAGVAWPALAAAQDTAPVAPSDPLMEMSVSQLKGEIRTRYDAALAMTRDTAVIAANDTRYIWASEAKAQCGIALGFLKSGTKDAVSIGRCADAALRMQRQAPAMPMAQTSSVTPEICRQPIAGTVFFDFDSATPPADANQTIAFVAQNMQPCGWTGLTVTGHTDRSGSDAYNEGLSVRRANAIAGLLTGAGVPGSALTVSGRGESEPRVPTPDGERNPTNRRVEITVK</sequence>
<evidence type="ECO:0000256" key="4">
    <source>
        <dbReference type="PROSITE-ProRule" id="PRU00473"/>
    </source>
</evidence>
<evidence type="ECO:0000313" key="9">
    <source>
        <dbReference type="Proteomes" id="UP001595828"/>
    </source>
</evidence>
<dbReference type="PROSITE" id="PS51123">
    <property type="entry name" value="OMPA_2"/>
    <property type="match status" value="1"/>
</dbReference>
<feature type="signal peptide" evidence="6">
    <location>
        <begin position="1"/>
        <end position="30"/>
    </location>
</feature>
<accession>A0ABV8RS36</accession>
<comment type="subcellular location">
    <subcellularLocation>
        <location evidence="1">Cell outer membrane</location>
    </subcellularLocation>
</comment>
<dbReference type="InterPro" id="IPR006664">
    <property type="entry name" value="OMP_bac"/>
</dbReference>
<evidence type="ECO:0000256" key="6">
    <source>
        <dbReference type="SAM" id="SignalP"/>
    </source>
</evidence>
<dbReference type="Pfam" id="PF00691">
    <property type="entry name" value="OmpA"/>
    <property type="match status" value="1"/>
</dbReference>
<protein>
    <submittedName>
        <fullName evidence="8">OmpA family protein</fullName>
    </submittedName>
</protein>
<feature type="domain" description="OmpA-like" evidence="7">
    <location>
        <begin position="132"/>
        <end position="248"/>
    </location>
</feature>
<dbReference type="InterPro" id="IPR006665">
    <property type="entry name" value="OmpA-like"/>
</dbReference>
<dbReference type="SUPFAM" id="SSF103088">
    <property type="entry name" value="OmpA-like"/>
    <property type="match status" value="1"/>
</dbReference>
<comment type="caution">
    <text evidence="8">The sequence shown here is derived from an EMBL/GenBank/DDBJ whole genome shotgun (WGS) entry which is preliminary data.</text>
</comment>
<dbReference type="Gene3D" id="3.30.1330.60">
    <property type="entry name" value="OmpA-like domain"/>
    <property type="match status" value="1"/>
</dbReference>
<name>A0ABV8RS36_9SPHN</name>
<keyword evidence="2 4" id="KW-0472">Membrane</keyword>